<proteinExistence type="predicted"/>
<dbReference type="RefSeq" id="WP_071060214.1">
    <property type="nucleotide sequence ID" value="NZ_MAXA01000047.1"/>
</dbReference>
<protein>
    <recommendedName>
        <fullName evidence="3">Phage gp6-like head-tail connector protein</fullName>
    </recommendedName>
</protein>
<evidence type="ECO:0000313" key="2">
    <source>
        <dbReference type="Proteomes" id="UP000179769"/>
    </source>
</evidence>
<dbReference type="AlphaFoldDB" id="A0A1S1R5H7"/>
<accession>A0A1S1R5H7</accession>
<name>A0A1S1R5H7_9ACTN</name>
<dbReference type="Proteomes" id="UP000179769">
    <property type="component" value="Unassembled WGS sequence"/>
</dbReference>
<evidence type="ECO:0008006" key="3">
    <source>
        <dbReference type="Google" id="ProtNLM"/>
    </source>
</evidence>
<gene>
    <name evidence="1" type="ORF">BBK14_11265</name>
</gene>
<reference evidence="2" key="1">
    <citation type="submission" date="2016-07" db="EMBL/GenBank/DDBJ databases">
        <title>Frankia sp. NRRL B-16219 Genome sequencing.</title>
        <authorList>
            <person name="Ghodhbane-Gtari F."/>
            <person name="Swanson E."/>
            <person name="Gueddou A."/>
            <person name="Louati M."/>
            <person name="Nouioui I."/>
            <person name="Hezbri K."/>
            <person name="Abebe-Akele F."/>
            <person name="Simpson S."/>
            <person name="Morris K."/>
            <person name="Thomas K."/>
            <person name="Gtari M."/>
            <person name="Tisa L.S."/>
        </authorList>
    </citation>
    <scope>NUCLEOTIDE SEQUENCE [LARGE SCALE GENOMIC DNA]</scope>
    <source>
        <strain evidence="2">NRRL B-16219</strain>
    </source>
</reference>
<keyword evidence="2" id="KW-1185">Reference proteome</keyword>
<evidence type="ECO:0000313" key="1">
    <source>
        <dbReference type="EMBL" id="OHV42193.1"/>
    </source>
</evidence>
<organism evidence="1 2">
    <name type="scientific">Parafrankia soli</name>
    <dbReference type="NCBI Taxonomy" id="2599596"/>
    <lineage>
        <taxon>Bacteria</taxon>
        <taxon>Bacillati</taxon>
        <taxon>Actinomycetota</taxon>
        <taxon>Actinomycetes</taxon>
        <taxon>Frankiales</taxon>
        <taxon>Frankiaceae</taxon>
        <taxon>Parafrankia</taxon>
    </lineage>
</organism>
<dbReference type="EMBL" id="MAXA01000047">
    <property type="protein sequence ID" value="OHV42193.1"/>
    <property type="molecule type" value="Genomic_DNA"/>
</dbReference>
<sequence length="144" mass="15201">MAALVSYAELTARPGFDGLDEAEAEALLDDASALVRLEARGLLDDVVSPDTPGAVRVVVIQMARRGWSNPAGYQQESLGDHSYTAGVSGSSGVATLYLTAREKKIIRRAVGVLGVGTAQLEGYLPETDDRGGLLDYETEFLGSL</sequence>
<comment type="caution">
    <text evidence="1">The sequence shown here is derived from an EMBL/GenBank/DDBJ whole genome shotgun (WGS) entry which is preliminary data.</text>
</comment>